<dbReference type="Pfam" id="PF10946">
    <property type="entry name" value="DUF2625"/>
    <property type="match status" value="1"/>
</dbReference>
<evidence type="ECO:0000313" key="2">
    <source>
        <dbReference type="Proteomes" id="UP001285352"/>
    </source>
</evidence>
<accession>A0ABU4URE9</accession>
<keyword evidence="2" id="KW-1185">Reference proteome</keyword>
<comment type="caution">
    <text evidence="1">The sequence shown here is derived from an EMBL/GenBank/DDBJ whole genome shotgun (WGS) entry which is preliminary data.</text>
</comment>
<protein>
    <submittedName>
        <fullName evidence="1">DUF2625 family protein</fullName>
    </submittedName>
</protein>
<reference evidence="1 2" key="1">
    <citation type="submission" date="2023-11" db="EMBL/GenBank/DDBJ databases">
        <title>Lentzea sokolovensis, sp. nov., Lentzea kristufkii, sp. nov., and Lentzea miocenensis, sp. nov., rare actinobacteria from Sokolov Coal Basin, Miocene lacustrine sediment, Czech Republic.</title>
        <authorList>
            <person name="Lara A."/>
            <person name="Kotroba L."/>
            <person name="Nouioui I."/>
            <person name="Neumann-Schaal M."/>
            <person name="Mast Y."/>
            <person name="Chronakova A."/>
        </authorList>
    </citation>
    <scope>NUCLEOTIDE SEQUENCE [LARGE SCALE GENOMIC DNA]</scope>
    <source>
        <strain evidence="1 2">BCCO 10_0061</strain>
    </source>
</reference>
<dbReference type="InterPro" id="IPR021239">
    <property type="entry name" value="DUF2625"/>
</dbReference>
<dbReference type="RefSeq" id="WP_319973675.1">
    <property type="nucleotide sequence ID" value="NZ_JAXAVU010000001.1"/>
</dbReference>
<organism evidence="1 2">
    <name type="scientific">Lentzea sokolovensis</name>
    <dbReference type="NCBI Taxonomy" id="3095429"/>
    <lineage>
        <taxon>Bacteria</taxon>
        <taxon>Bacillati</taxon>
        <taxon>Actinomycetota</taxon>
        <taxon>Actinomycetes</taxon>
        <taxon>Pseudonocardiales</taxon>
        <taxon>Pseudonocardiaceae</taxon>
        <taxon>Lentzea</taxon>
    </lineage>
</organism>
<sequence length="242" mass="25693">MRNVAELVEVPTPAWPWLVADLDRSFAQYTVLPPDPAQCRASLHQIQVTARSPLGAIVLNTGGVLAHDGWLRIYGGSGGPNGSVGMAEVNGFPATAQPGWLPPAGLIVAHDVLGGVFAINGADPQRYGRPGGPGGVVHFSAVTLTWQDLEMGHSEWLAWVVDGGAASLYRDLLWPTWRIDVSGLSMRQGVSVYPFPWSEEAQRDMAATAREPVPLAQLLGLHGEFCTQFGLPDPGELGSVAA</sequence>
<proteinExistence type="predicted"/>
<dbReference type="NCBIfam" id="NF008496">
    <property type="entry name" value="PRK11408.1-3"/>
    <property type="match status" value="1"/>
</dbReference>
<dbReference type="EMBL" id="JAXAVU010000001">
    <property type="protein sequence ID" value="MDX8141376.1"/>
    <property type="molecule type" value="Genomic_DNA"/>
</dbReference>
<evidence type="ECO:0000313" key="1">
    <source>
        <dbReference type="EMBL" id="MDX8141376.1"/>
    </source>
</evidence>
<dbReference type="Proteomes" id="UP001285352">
    <property type="component" value="Unassembled WGS sequence"/>
</dbReference>
<gene>
    <name evidence="1" type="ORF">SK854_04575</name>
</gene>
<name>A0ABU4URE9_9PSEU</name>